<sequence length="222" mass="24673">MSLLAAAVARRASVLFRPAAAAASLRRMSSSSIDALRAEAASYRAMAASYRQKADALRTATHDGELIGVIQSTLQSHDRSPDEEDDSSSSDGYTSSYSDQEDQGENSPQEQTVPLTVTISKGDGSSLQFSCTAYPDRVEIDDISMKQQTPGVVAAVLEDDEDDQVYEFSQLEENLQQELYKYLELRGITPLNAKILHEHMINTDRRRYLLWLAKLSDFVRKD</sequence>
<organism evidence="2 3">
    <name type="scientific">Lolium multiflorum</name>
    <name type="common">Italian ryegrass</name>
    <name type="synonym">Lolium perenne subsp. multiflorum</name>
    <dbReference type="NCBI Taxonomy" id="4521"/>
    <lineage>
        <taxon>Eukaryota</taxon>
        <taxon>Viridiplantae</taxon>
        <taxon>Streptophyta</taxon>
        <taxon>Embryophyta</taxon>
        <taxon>Tracheophyta</taxon>
        <taxon>Spermatophyta</taxon>
        <taxon>Magnoliopsida</taxon>
        <taxon>Liliopsida</taxon>
        <taxon>Poales</taxon>
        <taxon>Poaceae</taxon>
        <taxon>BOP clade</taxon>
        <taxon>Pooideae</taxon>
        <taxon>Poodae</taxon>
        <taxon>Poeae</taxon>
        <taxon>Poeae Chloroplast Group 2 (Poeae type)</taxon>
        <taxon>Loliodinae</taxon>
        <taxon>Loliinae</taxon>
        <taxon>Lolium</taxon>
    </lineage>
</organism>
<dbReference type="GO" id="GO:0005759">
    <property type="term" value="C:mitochondrial matrix"/>
    <property type="evidence" value="ECO:0007669"/>
    <property type="project" value="InterPro"/>
</dbReference>
<evidence type="ECO:0000313" key="3">
    <source>
        <dbReference type="Proteomes" id="UP001231189"/>
    </source>
</evidence>
<evidence type="ECO:0008006" key="4">
    <source>
        <dbReference type="Google" id="ProtNLM"/>
    </source>
</evidence>
<comment type="caution">
    <text evidence="2">The sequence shown here is derived from an EMBL/GenBank/DDBJ whole genome shotgun (WGS) entry which is preliminary data.</text>
</comment>
<name>A0AAD8SL80_LOLMU</name>
<protein>
    <recommendedName>
        <fullName evidence="4">Mitochondrial glycoprotein</fullName>
    </recommendedName>
</protein>
<feature type="compositionally biased region" description="Low complexity" evidence="1">
    <location>
        <begin position="89"/>
        <end position="98"/>
    </location>
</feature>
<keyword evidence="3" id="KW-1185">Reference proteome</keyword>
<dbReference type="PANTHER" id="PTHR10826">
    <property type="entry name" value="COMPLEMENT COMPONENT 1"/>
    <property type="match status" value="1"/>
</dbReference>
<feature type="region of interest" description="Disordered" evidence="1">
    <location>
        <begin position="72"/>
        <end position="112"/>
    </location>
</feature>
<dbReference type="Pfam" id="PF02330">
    <property type="entry name" value="MAM33"/>
    <property type="match status" value="1"/>
</dbReference>
<dbReference type="PANTHER" id="PTHR10826:SF22">
    <property type="match status" value="1"/>
</dbReference>
<dbReference type="AlphaFoldDB" id="A0AAD8SL80"/>
<dbReference type="EMBL" id="JAUUTY010000003">
    <property type="protein sequence ID" value="KAK1660372.1"/>
    <property type="molecule type" value="Genomic_DNA"/>
</dbReference>
<dbReference type="Gene3D" id="3.10.280.10">
    <property type="entry name" value="Mitochondrial glycoprotein"/>
    <property type="match status" value="1"/>
</dbReference>
<gene>
    <name evidence="2" type="ORF">QYE76_048531</name>
</gene>
<dbReference type="SUPFAM" id="SSF54529">
    <property type="entry name" value="Mitochondrial glycoprotein MAM33-like"/>
    <property type="match status" value="1"/>
</dbReference>
<accession>A0AAD8SL80</accession>
<dbReference type="Proteomes" id="UP001231189">
    <property type="component" value="Unassembled WGS sequence"/>
</dbReference>
<evidence type="ECO:0000256" key="1">
    <source>
        <dbReference type="SAM" id="MobiDB-lite"/>
    </source>
</evidence>
<dbReference type="InterPro" id="IPR036561">
    <property type="entry name" value="MAM33_sf"/>
</dbReference>
<evidence type="ECO:0000313" key="2">
    <source>
        <dbReference type="EMBL" id="KAK1660372.1"/>
    </source>
</evidence>
<reference evidence="2" key="1">
    <citation type="submission" date="2023-07" db="EMBL/GenBank/DDBJ databases">
        <title>A chromosome-level genome assembly of Lolium multiflorum.</title>
        <authorList>
            <person name="Chen Y."/>
            <person name="Copetti D."/>
            <person name="Kolliker R."/>
            <person name="Studer B."/>
        </authorList>
    </citation>
    <scope>NUCLEOTIDE SEQUENCE</scope>
    <source>
        <strain evidence="2">02402/16</strain>
        <tissue evidence="2">Leaf</tissue>
    </source>
</reference>
<proteinExistence type="predicted"/>
<dbReference type="InterPro" id="IPR003428">
    <property type="entry name" value="MAM33"/>
</dbReference>